<dbReference type="AlphaFoldDB" id="A0A9W6CQE5"/>
<accession>A0A9W6CQE5</accession>
<evidence type="ECO:0000313" key="2">
    <source>
        <dbReference type="Proteomes" id="UP001144397"/>
    </source>
</evidence>
<evidence type="ECO:0000313" key="1">
    <source>
        <dbReference type="EMBL" id="GLI23469.1"/>
    </source>
</evidence>
<proteinExistence type="predicted"/>
<gene>
    <name evidence="1" type="ORF">XFLAVUS301_31430</name>
</gene>
<protein>
    <submittedName>
        <fullName evidence="1">Uncharacterized protein</fullName>
    </submittedName>
</protein>
<dbReference type="EMBL" id="BSDO01000004">
    <property type="protein sequence ID" value="GLI23469.1"/>
    <property type="molecule type" value="Genomic_DNA"/>
</dbReference>
<organism evidence="1 2">
    <name type="scientific">Xanthobacter flavus</name>
    <dbReference type="NCBI Taxonomy" id="281"/>
    <lineage>
        <taxon>Bacteria</taxon>
        <taxon>Pseudomonadati</taxon>
        <taxon>Pseudomonadota</taxon>
        <taxon>Alphaproteobacteria</taxon>
        <taxon>Hyphomicrobiales</taxon>
        <taxon>Xanthobacteraceae</taxon>
        <taxon>Xanthobacter</taxon>
    </lineage>
</organism>
<dbReference type="Proteomes" id="UP001144397">
    <property type="component" value="Unassembled WGS sequence"/>
</dbReference>
<name>A0A9W6CQE5_XANFL</name>
<sequence>MRLAMTLNWDMPLPQTLRLKRGGELRTLGDAGRFALDRYGSVIKSEGVEHMLDLLLRAAETGREGDVAAATDQLKHTLMASREI</sequence>
<comment type="caution">
    <text evidence="1">The sequence shown here is derived from an EMBL/GenBank/DDBJ whole genome shotgun (WGS) entry which is preliminary data.</text>
</comment>
<reference evidence="1" key="1">
    <citation type="submission" date="2022-12" db="EMBL/GenBank/DDBJ databases">
        <title>Reference genome sequencing for broad-spectrum identification of bacterial and archaeal isolates by mass spectrometry.</title>
        <authorList>
            <person name="Sekiguchi Y."/>
            <person name="Tourlousse D.M."/>
        </authorList>
    </citation>
    <scope>NUCLEOTIDE SEQUENCE</scope>
    <source>
        <strain evidence="1">301</strain>
    </source>
</reference>